<protein>
    <submittedName>
        <fullName evidence="2">Uncharacterized protein</fullName>
    </submittedName>
</protein>
<reference evidence="2" key="1">
    <citation type="journal article" date="2020" name="mSystems">
        <title>Genome- and Community-Level Interaction Insights into Carbon Utilization and Element Cycling Functions of Hydrothermarchaeota in Hydrothermal Sediment.</title>
        <authorList>
            <person name="Zhou Z."/>
            <person name="Liu Y."/>
            <person name="Xu W."/>
            <person name="Pan J."/>
            <person name="Luo Z.H."/>
            <person name="Li M."/>
        </authorList>
    </citation>
    <scope>NUCLEOTIDE SEQUENCE [LARGE SCALE GENOMIC DNA]</scope>
    <source>
        <strain evidence="2">SpSt-114</strain>
    </source>
</reference>
<comment type="caution">
    <text evidence="2">The sequence shown here is derived from an EMBL/GenBank/DDBJ whole genome shotgun (WGS) entry which is preliminary data.</text>
</comment>
<proteinExistence type="predicted"/>
<sequence length="165" mass="19177">MRKLEVLKSLLVQDRLIKFNLDLLEGLLREIRADIEEIKILVESCLEEEEKESLLRTLADFEANFKNLIVQALDYIYDLYEIFNFDITFLSNIPEELGREIERLDAVNSINKNLETLTKALEDIVSLADRDERIKVILTPLLVYREVLEHGMAFNQKLAGGAYVF</sequence>
<dbReference type="EMBL" id="DSAC01000107">
    <property type="protein sequence ID" value="HHO74671.1"/>
    <property type="molecule type" value="Genomic_DNA"/>
</dbReference>
<accession>A0A7C5X2E5</accession>
<keyword evidence="1" id="KW-0175">Coiled coil</keyword>
<dbReference type="AlphaFoldDB" id="A0A7C5X2E5"/>
<evidence type="ECO:0000313" key="2">
    <source>
        <dbReference type="EMBL" id="HHO74671.1"/>
    </source>
</evidence>
<organism evidence="2">
    <name type="scientific">Thermocrinis ruber</name>
    <dbReference type="NCBI Taxonomy" id="75906"/>
    <lineage>
        <taxon>Bacteria</taxon>
        <taxon>Pseudomonadati</taxon>
        <taxon>Aquificota</taxon>
        <taxon>Aquificia</taxon>
        <taxon>Aquificales</taxon>
        <taxon>Aquificaceae</taxon>
        <taxon>Thermocrinis</taxon>
    </lineage>
</organism>
<name>A0A7C5X2E5_9AQUI</name>
<evidence type="ECO:0000256" key="1">
    <source>
        <dbReference type="SAM" id="Coils"/>
    </source>
</evidence>
<feature type="coiled-coil region" evidence="1">
    <location>
        <begin position="21"/>
        <end position="48"/>
    </location>
</feature>
<gene>
    <name evidence="2" type="ORF">ENN04_08615</name>
</gene>